<accession>A0A5S3Z8I2</accession>
<evidence type="ECO:0000313" key="3">
    <source>
        <dbReference type="Proteomes" id="UP000305874"/>
    </source>
</evidence>
<proteinExistence type="predicted"/>
<dbReference type="EMBL" id="PNCG01000002">
    <property type="protein sequence ID" value="TMP88503.1"/>
    <property type="molecule type" value="Genomic_DNA"/>
</dbReference>
<gene>
    <name evidence="2" type="ORF">CWC05_03480</name>
</gene>
<evidence type="ECO:0000313" key="2">
    <source>
        <dbReference type="EMBL" id="TMP88503.1"/>
    </source>
</evidence>
<sequence>MSKVLEERNILELAKPILGEIYGNFQVVPEQTDRPDAAIISDTIEGRIGIEITSVDGTDVQQYFNDEKFGRDIESKLIDDVISSGKHSDRPTKKLSIPFPKSYIADGVLKKIDKHSEYFASGEYEEIILISFSEYLEIRGRHFESYHKPWTWHLLKEKSFPFSKVIFVCKNNGDSSLVYDKNAPAPEPPECDPDKELGITRTIGPIIPPGKMVNLYKIISDEPHIAPREKHRKKGRKNSRKISRKK</sequence>
<organism evidence="2 3">
    <name type="scientific">Pseudoalteromonas ruthenica</name>
    <dbReference type="NCBI Taxonomy" id="151081"/>
    <lineage>
        <taxon>Bacteria</taxon>
        <taxon>Pseudomonadati</taxon>
        <taxon>Pseudomonadota</taxon>
        <taxon>Gammaproteobacteria</taxon>
        <taxon>Alteromonadales</taxon>
        <taxon>Pseudoalteromonadaceae</taxon>
        <taxon>Pseudoalteromonas</taxon>
    </lineage>
</organism>
<feature type="compositionally biased region" description="Basic residues" evidence="1">
    <location>
        <begin position="229"/>
        <end position="246"/>
    </location>
</feature>
<reference evidence="2 3" key="1">
    <citation type="submission" date="2017-12" db="EMBL/GenBank/DDBJ databases">
        <authorList>
            <person name="Paulsen S."/>
            <person name="Gram L.K."/>
        </authorList>
    </citation>
    <scope>NUCLEOTIDE SEQUENCE [LARGE SCALE GENOMIC DNA]</scope>
    <source>
        <strain evidence="2 3">S2897</strain>
    </source>
</reference>
<comment type="caution">
    <text evidence="2">The sequence shown here is derived from an EMBL/GenBank/DDBJ whole genome shotgun (WGS) entry which is preliminary data.</text>
</comment>
<reference evidence="3" key="2">
    <citation type="submission" date="2019-06" db="EMBL/GenBank/DDBJ databases">
        <title>Co-occurence of chitin degradation, pigmentation and bioactivity in marine Pseudoalteromonas.</title>
        <authorList>
            <person name="Sonnenschein E.C."/>
            <person name="Bech P.K."/>
        </authorList>
    </citation>
    <scope>NUCLEOTIDE SEQUENCE [LARGE SCALE GENOMIC DNA]</scope>
    <source>
        <strain evidence="3">S2897</strain>
    </source>
</reference>
<feature type="region of interest" description="Disordered" evidence="1">
    <location>
        <begin position="224"/>
        <end position="246"/>
    </location>
</feature>
<protein>
    <submittedName>
        <fullName evidence="2">Uncharacterized protein</fullName>
    </submittedName>
</protein>
<name>A0A5S3Z8I2_9GAMM</name>
<dbReference type="AlphaFoldDB" id="A0A5S3Z8I2"/>
<dbReference type="RefSeq" id="WP_138547376.1">
    <property type="nucleotide sequence ID" value="NZ_PNCG01000002.1"/>
</dbReference>
<dbReference type="Proteomes" id="UP000305874">
    <property type="component" value="Unassembled WGS sequence"/>
</dbReference>
<evidence type="ECO:0000256" key="1">
    <source>
        <dbReference type="SAM" id="MobiDB-lite"/>
    </source>
</evidence>